<sequence>MRRYAHYSFAISFLWLGFVCALSFLEAPLKFKAPGVELAQALSIGRLVFDSLNRVEWVCAGFSWFFMLKLKLVRVRGSLWVLGAITAILAFQTWGLLPVLDERTLRVMAGQEVPASWHHQAYIAVEVVKALLLAVLASLQVQGFAKAVISE</sequence>
<proteinExistence type="predicted"/>
<dbReference type="RefSeq" id="WP_138087753.1">
    <property type="nucleotide sequence ID" value="NZ_VAUV01000014.1"/>
</dbReference>
<organism evidence="2 3">
    <name type="scientific">Phragmitibacter flavus</name>
    <dbReference type="NCBI Taxonomy" id="2576071"/>
    <lineage>
        <taxon>Bacteria</taxon>
        <taxon>Pseudomonadati</taxon>
        <taxon>Verrucomicrobiota</taxon>
        <taxon>Verrucomicrobiia</taxon>
        <taxon>Verrucomicrobiales</taxon>
        <taxon>Verrucomicrobiaceae</taxon>
        <taxon>Phragmitibacter</taxon>
    </lineage>
</organism>
<comment type="caution">
    <text evidence="2">The sequence shown here is derived from an EMBL/GenBank/DDBJ whole genome shotgun (WGS) entry which is preliminary data.</text>
</comment>
<evidence type="ECO:0000256" key="1">
    <source>
        <dbReference type="SAM" id="Phobius"/>
    </source>
</evidence>
<evidence type="ECO:0000313" key="2">
    <source>
        <dbReference type="EMBL" id="TLD69337.1"/>
    </source>
</evidence>
<dbReference type="Proteomes" id="UP000306196">
    <property type="component" value="Unassembled WGS sequence"/>
</dbReference>
<keyword evidence="1" id="KW-0812">Transmembrane</keyword>
<dbReference type="OrthoDB" id="192334at2"/>
<dbReference type="AlphaFoldDB" id="A0A5R8KAP7"/>
<gene>
    <name evidence="2" type="ORF">FEM03_18380</name>
</gene>
<keyword evidence="1" id="KW-1133">Transmembrane helix</keyword>
<accession>A0A5R8KAP7</accession>
<feature type="transmembrane region" description="Helical" evidence="1">
    <location>
        <begin position="79"/>
        <end position="100"/>
    </location>
</feature>
<keyword evidence="1" id="KW-0472">Membrane</keyword>
<reference evidence="2 3" key="1">
    <citation type="submission" date="2019-05" db="EMBL/GenBank/DDBJ databases">
        <title>Verrucobacter flavum gen. nov., sp. nov. a new member of the family Verrucomicrobiaceae.</title>
        <authorList>
            <person name="Szuroczki S."/>
            <person name="Abbaszade G."/>
            <person name="Szabo A."/>
            <person name="Felfoldi T."/>
            <person name="Schumann P."/>
            <person name="Boka K."/>
            <person name="Keki Z."/>
            <person name="Toumi M."/>
            <person name="Toth E."/>
        </authorList>
    </citation>
    <scope>NUCLEOTIDE SEQUENCE [LARGE SCALE GENOMIC DNA]</scope>
    <source>
        <strain evidence="2 3">MG-N-17</strain>
    </source>
</reference>
<evidence type="ECO:0008006" key="4">
    <source>
        <dbReference type="Google" id="ProtNLM"/>
    </source>
</evidence>
<name>A0A5R8KAP7_9BACT</name>
<protein>
    <recommendedName>
        <fullName evidence="4">DUF4149 domain-containing protein</fullName>
    </recommendedName>
</protein>
<evidence type="ECO:0000313" key="3">
    <source>
        <dbReference type="Proteomes" id="UP000306196"/>
    </source>
</evidence>
<keyword evidence="3" id="KW-1185">Reference proteome</keyword>
<feature type="transmembrane region" description="Helical" evidence="1">
    <location>
        <begin position="7"/>
        <end position="25"/>
    </location>
</feature>
<dbReference type="EMBL" id="VAUV01000014">
    <property type="protein sequence ID" value="TLD69337.1"/>
    <property type="molecule type" value="Genomic_DNA"/>
</dbReference>